<evidence type="ECO:0000256" key="1">
    <source>
        <dbReference type="ARBA" id="ARBA00008857"/>
    </source>
</evidence>
<evidence type="ECO:0000256" key="3">
    <source>
        <dbReference type="ARBA" id="ARBA00023172"/>
    </source>
</evidence>
<dbReference type="InterPro" id="IPR011010">
    <property type="entry name" value="DNA_brk_join_enz"/>
</dbReference>
<dbReference type="GO" id="GO:0006310">
    <property type="term" value="P:DNA recombination"/>
    <property type="evidence" value="ECO:0007669"/>
    <property type="project" value="UniProtKB-KW"/>
</dbReference>
<comment type="similarity">
    <text evidence="1">Belongs to the 'phage' integrase family.</text>
</comment>
<dbReference type="InterPro" id="IPR002104">
    <property type="entry name" value="Integrase_catalytic"/>
</dbReference>
<keyword evidence="3" id="KW-0233">DNA recombination</keyword>
<dbReference type="SUPFAM" id="SSF56349">
    <property type="entry name" value="DNA breaking-rejoining enzymes"/>
    <property type="match status" value="1"/>
</dbReference>
<dbReference type="InterPro" id="IPR050090">
    <property type="entry name" value="Tyrosine_recombinase_XerCD"/>
</dbReference>
<protein>
    <recommendedName>
        <fullName evidence="4">Tyr recombinase domain-containing protein</fullName>
    </recommendedName>
</protein>
<dbReference type="AlphaFoldDB" id="A0A3G9JKJ3"/>
<dbReference type="CDD" id="cd01188">
    <property type="entry name" value="INT_RitA_C_like"/>
    <property type="match status" value="1"/>
</dbReference>
<dbReference type="Pfam" id="PF00589">
    <property type="entry name" value="Phage_integrase"/>
    <property type="match status" value="1"/>
</dbReference>
<keyword evidence="6" id="KW-1185">Reference proteome</keyword>
<dbReference type="GO" id="GO:0003677">
    <property type="term" value="F:DNA binding"/>
    <property type="evidence" value="ECO:0007669"/>
    <property type="project" value="UniProtKB-KW"/>
</dbReference>
<dbReference type="EMBL" id="AP019309">
    <property type="protein sequence ID" value="BBH25523.1"/>
    <property type="molecule type" value="Genomic_DNA"/>
</dbReference>
<reference evidence="5 6" key="1">
    <citation type="submission" date="2018-11" db="EMBL/GenBank/DDBJ databases">
        <title>Novel Erysipelotrichaceae bacterium isolated from small intestine of a swine.</title>
        <authorList>
            <person name="Kim J.S."/>
            <person name="Choe H."/>
            <person name="Lee Y.R."/>
            <person name="Kim K.M."/>
            <person name="Park D.S."/>
        </authorList>
    </citation>
    <scope>NUCLEOTIDE SEQUENCE [LARGE SCALE GENOMIC DNA]</scope>
    <source>
        <strain evidence="5 6">SG0102</strain>
    </source>
</reference>
<keyword evidence="2" id="KW-0238">DNA-binding</keyword>
<proteinExistence type="inferred from homology"/>
<feature type="domain" description="Tyr recombinase" evidence="4">
    <location>
        <begin position="217"/>
        <end position="405"/>
    </location>
</feature>
<organism evidence="5 6">
    <name type="scientific">Intestinibaculum porci</name>
    <dbReference type="NCBI Taxonomy" id="2487118"/>
    <lineage>
        <taxon>Bacteria</taxon>
        <taxon>Bacillati</taxon>
        <taxon>Bacillota</taxon>
        <taxon>Erysipelotrichia</taxon>
        <taxon>Erysipelotrichales</taxon>
        <taxon>Erysipelotrichaceae</taxon>
        <taxon>Intestinibaculum</taxon>
    </lineage>
</organism>
<dbReference type="Gene3D" id="1.10.443.10">
    <property type="entry name" value="Intergrase catalytic core"/>
    <property type="match status" value="1"/>
</dbReference>
<evidence type="ECO:0000313" key="5">
    <source>
        <dbReference type="EMBL" id="BBH25523.1"/>
    </source>
</evidence>
<dbReference type="PANTHER" id="PTHR30349">
    <property type="entry name" value="PHAGE INTEGRASE-RELATED"/>
    <property type="match status" value="1"/>
</dbReference>
<evidence type="ECO:0000256" key="2">
    <source>
        <dbReference type="ARBA" id="ARBA00023125"/>
    </source>
</evidence>
<gene>
    <name evidence="5" type="ORF">SG0102_04570</name>
</gene>
<dbReference type="OrthoDB" id="9785687at2"/>
<name>A0A3G9JKJ3_9FIRM</name>
<accession>A0A3G9JKJ3</accession>
<dbReference type="KEGG" id="ebm:SG0102_04570"/>
<dbReference type="InParanoid" id="A0A3G9JKJ3"/>
<sequence>MLCRQIINEVKELMILQNYSYRTIGDYNKIWNALMSFNADNNIEEFSLESAFDFLEKHYRYNVYTNKMRTSRERRVYRAIIILDTYDKTKTLLPKHMCIHPSCKSLQLLNEQFEDILKDYSVHVDLRCLKHVTSEKYVSFARRLLTHFQSHHVNDISCITIQDCYNYFILRDDLEIRSMQRYLLYTNDFYSFLCDSGMNDNVPKIYLKTANQAVTDKIPSAWSLEELNLLLGAIDRNTPMGKRQYAMIMLAAVTGMRIGDIKKLTVQNFDWKENTVSYTQSKTCIHVCTPLPKNVIDAVLDYLQNGRPKNFECSTVFIRHKEPFTPLSGSDSLYRTIADNIHKANMKINENRHYGFHSLRHTCASILLAEGAPLSTIASILGHSSIDSTTVYLKIDINKLRECILPLSFEEDDGYG</sequence>
<dbReference type="GO" id="GO:0015074">
    <property type="term" value="P:DNA integration"/>
    <property type="evidence" value="ECO:0007669"/>
    <property type="project" value="InterPro"/>
</dbReference>
<dbReference type="PROSITE" id="PS51898">
    <property type="entry name" value="TYR_RECOMBINASE"/>
    <property type="match status" value="1"/>
</dbReference>
<dbReference type="RefSeq" id="WP_125118464.1">
    <property type="nucleotide sequence ID" value="NZ_AP019309.1"/>
</dbReference>
<dbReference type="PANTHER" id="PTHR30349:SF41">
    <property type="entry name" value="INTEGRASE_RECOMBINASE PROTEIN MJ0367-RELATED"/>
    <property type="match status" value="1"/>
</dbReference>
<dbReference type="InterPro" id="IPR013762">
    <property type="entry name" value="Integrase-like_cat_sf"/>
</dbReference>
<evidence type="ECO:0000313" key="6">
    <source>
        <dbReference type="Proteomes" id="UP000268059"/>
    </source>
</evidence>
<dbReference type="Proteomes" id="UP000268059">
    <property type="component" value="Chromosome"/>
</dbReference>
<evidence type="ECO:0000259" key="4">
    <source>
        <dbReference type="PROSITE" id="PS51898"/>
    </source>
</evidence>